<name>A0A8D2QG25_ZONAL</name>
<dbReference type="Pfam" id="PF00439">
    <property type="entry name" value="Bromodomain"/>
    <property type="match status" value="1"/>
</dbReference>
<evidence type="ECO:0000256" key="3">
    <source>
        <dbReference type="SAM" id="MobiDB-lite"/>
    </source>
</evidence>
<dbReference type="Gene3D" id="1.20.920.10">
    <property type="entry name" value="Bromodomain-like"/>
    <property type="match status" value="1"/>
</dbReference>
<reference evidence="5" key="1">
    <citation type="submission" date="2025-08" db="UniProtKB">
        <authorList>
            <consortium name="Ensembl"/>
        </authorList>
    </citation>
    <scope>IDENTIFICATION</scope>
</reference>
<dbReference type="SMART" id="SM00297">
    <property type="entry name" value="BROMO"/>
    <property type="match status" value="1"/>
</dbReference>
<dbReference type="PANTHER" id="PTHR15398:SF14">
    <property type="entry name" value="BRD8 DOMAIN CONTAINING"/>
    <property type="match status" value="1"/>
</dbReference>
<feature type="region of interest" description="Disordered" evidence="3">
    <location>
        <begin position="84"/>
        <end position="103"/>
    </location>
</feature>
<proteinExistence type="predicted"/>
<dbReference type="SUPFAM" id="SSF47370">
    <property type="entry name" value="Bromodomain"/>
    <property type="match status" value="1"/>
</dbReference>
<evidence type="ECO:0000259" key="4">
    <source>
        <dbReference type="PROSITE" id="PS50014"/>
    </source>
</evidence>
<organism evidence="5 6">
    <name type="scientific">Zonotrichia albicollis</name>
    <name type="common">White-throated sparrow</name>
    <name type="synonym">Fringilla albicollis</name>
    <dbReference type="NCBI Taxonomy" id="44394"/>
    <lineage>
        <taxon>Eukaryota</taxon>
        <taxon>Metazoa</taxon>
        <taxon>Chordata</taxon>
        <taxon>Craniata</taxon>
        <taxon>Vertebrata</taxon>
        <taxon>Euteleostomi</taxon>
        <taxon>Archelosauria</taxon>
        <taxon>Archosauria</taxon>
        <taxon>Dinosauria</taxon>
        <taxon>Saurischia</taxon>
        <taxon>Theropoda</taxon>
        <taxon>Coelurosauria</taxon>
        <taxon>Aves</taxon>
        <taxon>Neognathae</taxon>
        <taxon>Neoaves</taxon>
        <taxon>Telluraves</taxon>
        <taxon>Australaves</taxon>
        <taxon>Passeriformes</taxon>
        <taxon>Passerellidae</taxon>
        <taxon>Zonotrichia</taxon>
    </lineage>
</organism>
<dbReference type="InterPro" id="IPR001487">
    <property type="entry name" value="Bromodomain"/>
</dbReference>
<dbReference type="PANTHER" id="PTHR15398">
    <property type="entry name" value="BROMODOMAIN-CONTAINING PROTEIN 8"/>
    <property type="match status" value="1"/>
</dbReference>
<dbReference type="AlphaFoldDB" id="A0A8D2QG25"/>
<reference evidence="5" key="2">
    <citation type="submission" date="2025-09" db="UniProtKB">
        <authorList>
            <consortium name="Ensembl"/>
        </authorList>
    </citation>
    <scope>IDENTIFICATION</scope>
</reference>
<feature type="domain" description="Bromo" evidence="4">
    <location>
        <begin position="177"/>
        <end position="243"/>
    </location>
</feature>
<sequence>MEAAHLRVLPCCGPPRVARNELGLAVLDQSAKKLLYFHCLQMGHAWKSELESPIKSESSDFQSPPDCDSSLDLDVMSWRNTEEEAMGRLEGSSQEADPEMELSEPLWKDDSEDNHEAEEPCENNSLLQFLLEVGQFGLQEGGQHSSGPAGRGKPCSMFVVQGQAENIPCPCPCPCRFSSPFLKPVSEKQAPGYRDVVKRPMDLSSIKRRLSKGHIQSVMQFQCDLMLMFQNAVMYNSSDHHVFHVAVEMQREVLEQLQVLAEALLLSRDRLE</sequence>
<dbReference type="InterPro" id="IPR036427">
    <property type="entry name" value="Bromodomain-like_sf"/>
</dbReference>
<evidence type="ECO:0000256" key="1">
    <source>
        <dbReference type="ARBA" id="ARBA00023117"/>
    </source>
</evidence>
<keyword evidence="1 2" id="KW-0103">Bromodomain</keyword>
<evidence type="ECO:0000256" key="2">
    <source>
        <dbReference type="PROSITE-ProRule" id="PRU00035"/>
    </source>
</evidence>
<dbReference type="GO" id="GO:0035267">
    <property type="term" value="C:NuA4 histone acetyltransferase complex"/>
    <property type="evidence" value="ECO:0007669"/>
    <property type="project" value="TreeGrafter"/>
</dbReference>
<accession>A0A8D2QG25</accession>
<evidence type="ECO:0000313" key="5">
    <source>
        <dbReference type="Ensembl" id="ENSZALP00000014191.1"/>
    </source>
</evidence>
<dbReference type="PROSITE" id="PS50014">
    <property type="entry name" value="BROMODOMAIN_2"/>
    <property type="match status" value="1"/>
</dbReference>
<keyword evidence="6" id="KW-1185">Reference proteome</keyword>
<dbReference type="Proteomes" id="UP000694413">
    <property type="component" value="Unassembled WGS sequence"/>
</dbReference>
<protein>
    <recommendedName>
        <fullName evidence="4">Bromo domain-containing protein</fullName>
    </recommendedName>
</protein>
<dbReference type="Ensembl" id="ENSZALT00000019270.1">
    <property type="protein sequence ID" value="ENSZALP00000014191.1"/>
    <property type="gene ID" value="ENSZALG00000011765.1"/>
</dbReference>
<evidence type="ECO:0000313" key="6">
    <source>
        <dbReference type="Proteomes" id="UP000694413"/>
    </source>
</evidence>
<dbReference type="PRINTS" id="PR00503">
    <property type="entry name" value="BROMODOMAIN"/>
</dbReference>